<comment type="caution">
    <text evidence="1">The sequence shown here is derived from an EMBL/GenBank/DDBJ whole genome shotgun (WGS) entry which is preliminary data.</text>
</comment>
<dbReference type="AlphaFoldDB" id="A0A2A2IGL6"/>
<name>A0A2A2IGL6_9BACI</name>
<protein>
    <submittedName>
        <fullName evidence="1">Uncharacterized protein</fullName>
    </submittedName>
</protein>
<dbReference type="EMBL" id="NPOA01000004">
    <property type="protein sequence ID" value="PAV30275.1"/>
    <property type="molecule type" value="Genomic_DNA"/>
</dbReference>
<sequence length="79" mass="9077">MKIWSSNNKNHKQDFTELLRDVLTNKDTDNSDTPQKCDYVTVVDNDTGAETSGRIVDYTKDSIVLKTITEFDAHKVHFK</sequence>
<accession>A0A2A2IGL6</accession>
<keyword evidence="2" id="KW-1185">Reference proteome</keyword>
<dbReference type="Proteomes" id="UP000218887">
    <property type="component" value="Unassembled WGS sequence"/>
</dbReference>
<evidence type="ECO:0000313" key="2">
    <source>
        <dbReference type="Proteomes" id="UP000218887"/>
    </source>
</evidence>
<proteinExistence type="predicted"/>
<evidence type="ECO:0000313" key="1">
    <source>
        <dbReference type="EMBL" id="PAV30275.1"/>
    </source>
</evidence>
<gene>
    <name evidence="1" type="ORF">CIL05_07345</name>
</gene>
<organism evidence="1 2">
    <name type="scientific">Virgibacillus profundi</name>
    <dbReference type="NCBI Taxonomy" id="2024555"/>
    <lineage>
        <taxon>Bacteria</taxon>
        <taxon>Bacillati</taxon>
        <taxon>Bacillota</taxon>
        <taxon>Bacilli</taxon>
        <taxon>Bacillales</taxon>
        <taxon>Bacillaceae</taxon>
        <taxon>Virgibacillus</taxon>
    </lineage>
</organism>
<reference evidence="1 2" key="1">
    <citation type="submission" date="2017-08" db="EMBL/GenBank/DDBJ databases">
        <title>Virgibacillus indicus sp. nov. and Virgibacillus profoundi sp. nov, two moderately halophilic bacteria isolated from marine sediment by using the Microfluidic Streak Plate.</title>
        <authorList>
            <person name="Xu B."/>
            <person name="Hu B."/>
            <person name="Wang J."/>
            <person name="Zhu Y."/>
            <person name="Huang L."/>
            <person name="Du W."/>
            <person name="Huang Y."/>
        </authorList>
    </citation>
    <scope>NUCLEOTIDE SEQUENCE [LARGE SCALE GENOMIC DNA]</scope>
    <source>
        <strain evidence="1 2">IO3-P3-H5</strain>
    </source>
</reference>
<dbReference type="RefSeq" id="WP_095654877.1">
    <property type="nucleotide sequence ID" value="NZ_NPOA01000004.1"/>
</dbReference>